<dbReference type="Gene3D" id="3.20.20.140">
    <property type="entry name" value="Metal-dependent hydrolases"/>
    <property type="match status" value="1"/>
</dbReference>
<feature type="binding site" evidence="7">
    <location>
        <position position="325"/>
    </location>
    <ligand>
        <name>Zn(2+)</name>
        <dbReference type="ChEBI" id="CHEBI:29105"/>
    </ligand>
</feature>
<dbReference type="Pfam" id="PF01979">
    <property type="entry name" value="Amidohydro_1"/>
    <property type="match status" value="1"/>
</dbReference>
<dbReference type="UniPathway" id="UPA00379">
    <property type="reaction ID" value="UER00551"/>
</dbReference>
<dbReference type="EMBL" id="FQUQ01000007">
    <property type="protein sequence ID" value="SHG75745.1"/>
    <property type="molecule type" value="Genomic_DNA"/>
</dbReference>
<feature type="binding site" evidence="7">
    <location>
        <position position="327"/>
    </location>
    <ligand>
        <name>N-formimidoyl-L-glutamate</name>
        <dbReference type="ChEBI" id="CHEBI:58928"/>
    </ligand>
</feature>
<protein>
    <recommendedName>
        <fullName evidence="1 7">Imidazolonepropionase</fullName>
        <ecNumber evidence="1 7">3.5.2.7</ecNumber>
    </recommendedName>
    <alternativeName>
        <fullName evidence="7">Imidazolone-5-propionate hydrolase</fullName>
    </alternativeName>
</protein>
<dbReference type="Proteomes" id="UP000184287">
    <property type="component" value="Unassembled WGS sequence"/>
</dbReference>
<comment type="subcellular location">
    <subcellularLocation>
        <location evidence="7">Cytoplasm</location>
    </subcellularLocation>
</comment>
<dbReference type="GO" id="GO:0005737">
    <property type="term" value="C:cytoplasm"/>
    <property type="evidence" value="ECO:0007669"/>
    <property type="project" value="UniProtKB-SubCell"/>
</dbReference>
<dbReference type="GO" id="GO:0019556">
    <property type="term" value="P:L-histidine catabolic process to glutamate and formamide"/>
    <property type="evidence" value="ECO:0007669"/>
    <property type="project" value="UniProtKB-UniRule"/>
</dbReference>
<feature type="binding site" evidence="7">
    <location>
        <position position="251"/>
    </location>
    <ligand>
        <name>Zn(2+)</name>
        <dbReference type="ChEBI" id="CHEBI:29105"/>
    </ligand>
</feature>
<feature type="binding site" evidence="7">
    <location>
        <position position="83"/>
    </location>
    <ligand>
        <name>Zn(2+)</name>
        <dbReference type="ChEBI" id="CHEBI:29105"/>
    </ligand>
</feature>
<keyword evidence="7" id="KW-0963">Cytoplasm</keyword>
<dbReference type="Gene3D" id="2.30.40.10">
    <property type="entry name" value="Urease, subunit C, domain 1"/>
    <property type="match status" value="1"/>
</dbReference>
<dbReference type="InterPro" id="IPR032466">
    <property type="entry name" value="Metal_Hydrolase"/>
</dbReference>
<dbReference type="InterPro" id="IPR005920">
    <property type="entry name" value="HutI"/>
</dbReference>
<reference evidence="10" key="1">
    <citation type="submission" date="2016-11" db="EMBL/GenBank/DDBJ databases">
        <authorList>
            <person name="Varghese N."/>
            <person name="Submissions S."/>
        </authorList>
    </citation>
    <scope>NUCLEOTIDE SEQUENCE [LARGE SCALE GENOMIC DNA]</scope>
    <source>
        <strain evidence="10">DSM 16990</strain>
    </source>
</reference>
<keyword evidence="3 7" id="KW-0378">Hydrolase</keyword>
<dbReference type="PANTHER" id="PTHR42752">
    <property type="entry name" value="IMIDAZOLONEPROPIONASE"/>
    <property type="match status" value="1"/>
</dbReference>
<dbReference type="GO" id="GO:0008270">
    <property type="term" value="F:zinc ion binding"/>
    <property type="evidence" value="ECO:0007669"/>
    <property type="project" value="UniProtKB-UniRule"/>
</dbReference>
<comment type="similarity">
    <text evidence="7">Belongs to the metallo-dependent hydrolases superfamily. HutI family.</text>
</comment>
<feature type="binding site" evidence="7">
    <location>
        <position position="251"/>
    </location>
    <ligand>
        <name>Fe(3+)</name>
        <dbReference type="ChEBI" id="CHEBI:29034"/>
    </ligand>
</feature>
<feature type="binding site" evidence="7">
    <location>
        <position position="254"/>
    </location>
    <ligand>
        <name>4-imidazolone-5-propanoate</name>
        <dbReference type="ChEBI" id="CHEBI:77893"/>
    </ligand>
</feature>
<dbReference type="STRING" id="288992.SAMN04488522_107165"/>
<feature type="binding site" evidence="7">
    <location>
        <position position="186"/>
    </location>
    <ligand>
        <name>4-imidazolone-5-propanoate</name>
        <dbReference type="ChEBI" id="CHEBI:77893"/>
    </ligand>
</feature>
<dbReference type="SUPFAM" id="SSF51556">
    <property type="entry name" value="Metallo-dependent hydrolases"/>
    <property type="match status" value="1"/>
</dbReference>
<evidence type="ECO:0000313" key="10">
    <source>
        <dbReference type="Proteomes" id="UP000184287"/>
    </source>
</evidence>
<feature type="binding site" evidence="7">
    <location>
        <position position="330"/>
    </location>
    <ligand>
        <name>4-imidazolone-5-propanoate</name>
        <dbReference type="ChEBI" id="CHEBI:77893"/>
    </ligand>
</feature>
<comment type="catalytic activity">
    <reaction evidence="7">
        <text>4-imidazolone-5-propanoate + H2O = N-formimidoyl-L-glutamate</text>
        <dbReference type="Rhea" id="RHEA:23660"/>
        <dbReference type="ChEBI" id="CHEBI:15377"/>
        <dbReference type="ChEBI" id="CHEBI:58928"/>
        <dbReference type="ChEBI" id="CHEBI:77893"/>
        <dbReference type="EC" id="3.5.2.7"/>
    </reaction>
</comment>
<evidence type="ECO:0000256" key="7">
    <source>
        <dbReference type="HAMAP-Rule" id="MF_00372"/>
    </source>
</evidence>
<comment type="cofactor">
    <cofactor evidence="7">
        <name>Zn(2+)</name>
        <dbReference type="ChEBI" id="CHEBI:29105"/>
    </cofactor>
    <cofactor evidence="7">
        <name>Fe(3+)</name>
        <dbReference type="ChEBI" id="CHEBI:29034"/>
    </cofactor>
    <text evidence="7">Binds 1 zinc or iron ion per subunit.</text>
</comment>
<keyword evidence="2 7" id="KW-0479">Metal-binding</keyword>
<name>A0A1M5MEK8_9SPHI</name>
<dbReference type="RefSeq" id="WP_073237201.1">
    <property type="nucleotide sequence ID" value="NZ_FQUQ01000007.1"/>
</dbReference>
<keyword evidence="5 7" id="KW-0862">Zinc</keyword>
<accession>A0A1M5MEK8</accession>
<feature type="binding site" evidence="7">
    <location>
        <position position="83"/>
    </location>
    <ligand>
        <name>Fe(3+)</name>
        <dbReference type="ChEBI" id="CHEBI:29034"/>
    </ligand>
</feature>
<dbReference type="FunFam" id="3.20.20.140:FF:000007">
    <property type="entry name" value="Imidazolonepropionase"/>
    <property type="match status" value="1"/>
</dbReference>
<evidence type="ECO:0000256" key="2">
    <source>
        <dbReference type="ARBA" id="ARBA00022723"/>
    </source>
</evidence>
<feature type="binding site" evidence="7">
    <location>
        <position position="81"/>
    </location>
    <ligand>
        <name>Fe(3+)</name>
        <dbReference type="ChEBI" id="CHEBI:29034"/>
    </ligand>
</feature>
<comment type="function">
    <text evidence="7">Catalyzes the hydrolytic cleavage of the carbon-nitrogen bond in imidazolone-5-propanoate to yield N-formimidoyl-L-glutamate. It is the third step in the universal histidine degradation pathway.</text>
</comment>
<gene>
    <name evidence="7" type="primary">hutI</name>
    <name evidence="9" type="ORF">SAMN04488522_107165</name>
</gene>
<evidence type="ECO:0000256" key="4">
    <source>
        <dbReference type="ARBA" id="ARBA00022808"/>
    </source>
</evidence>
<dbReference type="InterPro" id="IPR006680">
    <property type="entry name" value="Amidohydro-rel"/>
</dbReference>
<keyword evidence="4 7" id="KW-0369">Histidine metabolism</keyword>
<dbReference type="OrthoDB" id="9776455at2"/>
<evidence type="ECO:0000256" key="1">
    <source>
        <dbReference type="ARBA" id="ARBA00012864"/>
    </source>
</evidence>
<dbReference type="GO" id="GO:0005506">
    <property type="term" value="F:iron ion binding"/>
    <property type="evidence" value="ECO:0007669"/>
    <property type="project" value="UniProtKB-UniRule"/>
</dbReference>
<feature type="binding site" evidence="7">
    <location>
        <position position="153"/>
    </location>
    <ligand>
        <name>N-formimidoyl-L-glutamate</name>
        <dbReference type="ChEBI" id="CHEBI:58928"/>
    </ligand>
</feature>
<feature type="binding site" evidence="7">
    <location>
        <position position="325"/>
    </location>
    <ligand>
        <name>Fe(3+)</name>
        <dbReference type="ChEBI" id="CHEBI:29034"/>
    </ligand>
</feature>
<evidence type="ECO:0000256" key="5">
    <source>
        <dbReference type="ARBA" id="ARBA00022833"/>
    </source>
</evidence>
<dbReference type="EC" id="3.5.2.7" evidence="1 7"/>
<evidence type="ECO:0000256" key="6">
    <source>
        <dbReference type="ARBA" id="ARBA00023004"/>
    </source>
</evidence>
<dbReference type="SUPFAM" id="SSF51338">
    <property type="entry name" value="Composite domain of metallo-dependent hydrolases"/>
    <property type="match status" value="1"/>
</dbReference>
<dbReference type="PANTHER" id="PTHR42752:SF1">
    <property type="entry name" value="IMIDAZOLONEPROPIONASE-RELATED"/>
    <property type="match status" value="1"/>
</dbReference>
<dbReference type="AlphaFoldDB" id="A0A1M5MEK8"/>
<dbReference type="HAMAP" id="MF_00372">
    <property type="entry name" value="HutI"/>
    <property type="match status" value="1"/>
</dbReference>
<evidence type="ECO:0000313" key="9">
    <source>
        <dbReference type="EMBL" id="SHG75745.1"/>
    </source>
</evidence>
<evidence type="ECO:0000259" key="8">
    <source>
        <dbReference type="Pfam" id="PF01979"/>
    </source>
</evidence>
<feature type="domain" description="Amidohydrolase-related" evidence="8">
    <location>
        <begin position="72"/>
        <end position="413"/>
    </location>
</feature>
<feature type="binding site" evidence="7">
    <location>
        <position position="81"/>
    </location>
    <ligand>
        <name>Zn(2+)</name>
        <dbReference type="ChEBI" id="CHEBI:29105"/>
    </ligand>
</feature>
<dbReference type="GO" id="GO:0050480">
    <property type="term" value="F:imidazolonepropionase activity"/>
    <property type="evidence" value="ECO:0007669"/>
    <property type="project" value="UniProtKB-UniRule"/>
</dbReference>
<keyword evidence="10" id="KW-1185">Reference proteome</keyword>
<sequence>MSSLLITHIGTLVGLHPKETLLLKGQEMASLPQLQDAWLLCKDGLIEDFGRMDKLPAELPNDLETTSAKGGFVFPSWCDSHTHIVFAAPREEEFVMKIAGKSYEEIAAAGGGILNSAGKLQKATEEELFESASIRLNDMIRQGTGAIEIKSGYGLSVESELKMLRVIRRLKESFPIPVKASFLAAHAFPLAYKNDHAGYISLIIQEMLPQIAAEGLADYMDAFCEQGFFSVEETDQLLSAAAKYGLRPKIHANQLSVSGGVQVGVKHQAVSVDHLEATDDDAIAALANGNTIATLLPSCSFYLGIPFANARALIQSNVPVALATDYNPGSTPSGNMNLVVSLGCIKLKMLPEEAINAASLNGAAAMQLSGESGSIAKGKRANLFITRPMSSLAYLPYSFGQTQIETIILNGKIQ</sequence>
<feature type="binding site" evidence="7">
    <location>
        <position position="153"/>
    </location>
    <ligand>
        <name>4-imidazolone-5-propanoate</name>
        <dbReference type="ChEBI" id="CHEBI:77893"/>
    </ligand>
</feature>
<feature type="binding site" evidence="7">
    <location>
        <position position="90"/>
    </location>
    <ligand>
        <name>4-imidazolone-5-propanoate</name>
        <dbReference type="ChEBI" id="CHEBI:77893"/>
    </ligand>
</feature>
<keyword evidence="6 7" id="KW-0408">Iron</keyword>
<feature type="binding site" evidence="7">
    <location>
        <position position="329"/>
    </location>
    <ligand>
        <name>N-formimidoyl-L-glutamate</name>
        <dbReference type="ChEBI" id="CHEBI:58928"/>
    </ligand>
</feature>
<organism evidence="9 10">
    <name type="scientific">Pedobacter caeni</name>
    <dbReference type="NCBI Taxonomy" id="288992"/>
    <lineage>
        <taxon>Bacteria</taxon>
        <taxon>Pseudomonadati</taxon>
        <taxon>Bacteroidota</taxon>
        <taxon>Sphingobacteriia</taxon>
        <taxon>Sphingobacteriales</taxon>
        <taxon>Sphingobacteriaceae</taxon>
        <taxon>Pedobacter</taxon>
    </lineage>
</organism>
<dbReference type="InterPro" id="IPR011059">
    <property type="entry name" value="Metal-dep_hydrolase_composite"/>
</dbReference>
<dbReference type="GO" id="GO:0019557">
    <property type="term" value="P:L-histidine catabolic process to glutamate and formate"/>
    <property type="evidence" value="ECO:0007669"/>
    <property type="project" value="UniProtKB-UniPathway"/>
</dbReference>
<dbReference type="NCBIfam" id="TIGR01224">
    <property type="entry name" value="hutI"/>
    <property type="match status" value="1"/>
</dbReference>
<evidence type="ECO:0000256" key="3">
    <source>
        <dbReference type="ARBA" id="ARBA00022801"/>
    </source>
</evidence>
<comment type="pathway">
    <text evidence="7">Amino-acid degradation; L-histidine degradation into L-glutamate; N-formimidoyl-L-glutamate from L-histidine: step 3/3.</text>
</comment>
<proteinExistence type="inferred from homology"/>